<dbReference type="InterPro" id="IPR039329">
    <property type="entry name" value="SIAE"/>
</dbReference>
<sequence length="647" mass="73092">MNRSLSYFLQTMLVGLLLQKTSFAQLKLPNLISDNMVLQRDLPLTLWGWATPGATVHFLFQGKSAETIAAADGKWKFRLSALKPGVPVEMSFTSEGRTTTVRNILVGDVWLCSGQSNMDYQLYKAKQSYPKEIADAGNYQIREFAVKNPYGFQKSENATGSWKPATPDNVLMYSAVGYFFARSLYEKYTIPIGIIHASYPGTAAEGWMSEEGLAQFPHYLEKAKPFRNERYSDSVKARDKRVNDEWMNEQRRGDTGLAKQWGSNNTDLSGWGKYSVPGYWEDQGMQQDGVIWIKKEIEVDASFLPGEKYLELGMIDDVDSTYFNGYWVGSKDNRYLERRYRIPDSIIRAGRNMITIRIVDKEGRGGVIAGRRYRLTNGTTSIDLSGEWNLKTGVVMRPMPVGSFTRIEYLPEIMYHSRIEPLIGYGIKGVLWYQGEANTGKAIEYRTLLPAMINDWRTRWGQGNFPFLIVQLANYMKPPVEPVKSNWAMLRESQAKVADSIPNAGLAVAIDLGEEFDIHPANKKDVGERLALTARHLVYGDKKTVYSGPVYKSMTVENGKVVLEFDHKGKGLTGKNGELMYFATAGADRVFHWARAGIRNGKVIVWSEKVKVPVAVRYAWADNPQGANFYNVEGLPAVPFRTDNWDN</sequence>
<accession>A0ABS9KSL6</accession>
<gene>
    <name evidence="3" type="ORF">LZZ85_13500</name>
</gene>
<proteinExistence type="predicted"/>
<dbReference type="EMBL" id="JAKLTR010000008">
    <property type="protein sequence ID" value="MCG2615309.1"/>
    <property type="molecule type" value="Genomic_DNA"/>
</dbReference>
<dbReference type="SUPFAM" id="SSF49785">
    <property type="entry name" value="Galactose-binding domain-like"/>
    <property type="match status" value="1"/>
</dbReference>
<name>A0ABS9KSL6_9BACT</name>
<evidence type="ECO:0000313" key="3">
    <source>
        <dbReference type="EMBL" id="MCG2615309.1"/>
    </source>
</evidence>
<dbReference type="Proteomes" id="UP001165367">
    <property type="component" value="Unassembled WGS sequence"/>
</dbReference>
<dbReference type="InterPro" id="IPR008979">
    <property type="entry name" value="Galactose-bd-like_sf"/>
</dbReference>
<protein>
    <submittedName>
        <fullName evidence="3">Sialate O-acetylesterase</fullName>
    </submittedName>
</protein>
<evidence type="ECO:0000256" key="1">
    <source>
        <dbReference type="ARBA" id="ARBA00022801"/>
    </source>
</evidence>
<dbReference type="Pfam" id="PF03629">
    <property type="entry name" value="SASA"/>
    <property type="match status" value="1"/>
</dbReference>
<dbReference type="InterPro" id="IPR005181">
    <property type="entry name" value="SASA"/>
</dbReference>
<feature type="domain" description="Sialate O-acetylesterase" evidence="2">
    <location>
        <begin position="426"/>
        <end position="531"/>
    </location>
</feature>
<keyword evidence="4" id="KW-1185">Reference proteome</keyword>
<reference evidence="3" key="1">
    <citation type="submission" date="2022-01" db="EMBL/GenBank/DDBJ databases">
        <authorList>
            <person name="Jo J.-H."/>
            <person name="Im W.-T."/>
        </authorList>
    </citation>
    <scope>NUCLEOTIDE SEQUENCE</scope>
    <source>
        <strain evidence="3">NA20</strain>
    </source>
</reference>
<dbReference type="PANTHER" id="PTHR22901:SF0">
    <property type="entry name" value="SIALATE O-ACETYLESTERASE"/>
    <property type="match status" value="1"/>
</dbReference>
<organism evidence="3 4">
    <name type="scientific">Terrimonas ginsenosidimutans</name>
    <dbReference type="NCBI Taxonomy" id="2908004"/>
    <lineage>
        <taxon>Bacteria</taxon>
        <taxon>Pseudomonadati</taxon>
        <taxon>Bacteroidota</taxon>
        <taxon>Chitinophagia</taxon>
        <taxon>Chitinophagales</taxon>
        <taxon>Chitinophagaceae</taxon>
        <taxon>Terrimonas</taxon>
    </lineage>
</organism>
<dbReference type="Gene3D" id="3.40.50.1110">
    <property type="entry name" value="SGNH hydrolase"/>
    <property type="match status" value="2"/>
</dbReference>
<dbReference type="RefSeq" id="WP_237872546.1">
    <property type="nucleotide sequence ID" value="NZ_JAKLTR010000008.1"/>
</dbReference>
<evidence type="ECO:0000259" key="2">
    <source>
        <dbReference type="Pfam" id="PF03629"/>
    </source>
</evidence>
<dbReference type="PANTHER" id="PTHR22901">
    <property type="entry name" value="SIALATE O-ACETYLESTERASE"/>
    <property type="match status" value="1"/>
</dbReference>
<evidence type="ECO:0000313" key="4">
    <source>
        <dbReference type="Proteomes" id="UP001165367"/>
    </source>
</evidence>
<comment type="caution">
    <text evidence="3">The sequence shown here is derived from an EMBL/GenBank/DDBJ whole genome shotgun (WGS) entry which is preliminary data.</text>
</comment>
<dbReference type="InterPro" id="IPR036514">
    <property type="entry name" value="SGNH_hydro_sf"/>
</dbReference>
<dbReference type="SUPFAM" id="SSF52266">
    <property type="entry name" value="SGNH hydrolase"/>
    <property type="match status" value="1"/>
</dbReference>
<keyword evidence="1" id="KW-0378">Hydrolase</keyword>